<dbReference type="PANTHER" id="PTHR22597">
    <property type="entry name" value="POLYCOMB GROUP PROTEIN"/>
    <property type="match status" value="1"/>
</dbReference>
<feature type="compositionally biased region" description="Basic residues" evidence="3">
    <location>
        <begin position="79"/>
        <end position="89"/>
    </location>
</feature>
<reference evidence="4 5" key="2">
    <citation type="submission" date="2015-05" db="EMBL/GenBank/DDBJ databases">
        <title>Distinctive expansion of gene families associated with plant cell wall degradation and secondary metabolism in the genomes of grapevine trunk pathogens.</title>
        <authorList>
            <person name="Lawrence D.P."/>
            <person name="Travadon R."/>
            <person name="Rolshausen P.E."/>
            <person name="Baumgartner K."/>
        </authorList>
    </citation>
    <scope>NUCLEOTIDE SEQUENCE [LARGE SCALE GENOMIC DNA]</scope>
    <source>
        <strain evidence="4">DS831</strain>
    </source>
</reference>
<protein>
    <submittedName>
        <fullName evidence="4">Putative nuclear localization protein npl6</fullName>
    </submittedName>
</protein>
<gene>
    <name evidence="4" type="ORF">UCDDS831_g04324</name>
</gene>
<dbReference type="GO" id="GO:0031490">
    <property type="term" value="F:chromatin DNA binding"/>
    <property type="evidence" value="ECO:0007669"/>
    <property type="project" value="TreeGrafter"/>
</dbReference>
<evidence type="ECO:0000313" key="5">
    <source>
        <dbReference type="Proteomes" id="UP000034182"/>
    </source>
</evidence>
<keyword evidence="2" id="KW-0804">Transcription</keyword>
<dbReference type="PANTHER" id="PTHR22597:SF3">
    <property type="entry name" value="CHROMATIN STRUCTURE-REMODELING COMPLEX SUBUNIT RSC7"/>
    <property type="match status" value="1"/>
</dbReference>
<dbReference type="GO" id="GO:0016586">
    <property type="term" value="C:RSC-type complex"/>
    <property type="evidence" value="ECO:0007669"/>
    <property type="project" value="TreeGrafter"/>
</dbReference>
<name>A0A0G2EG68_9PEZI</name>
<evidence type="ECO:0000313" key="4">
    <source>
        <dbReference type="EMBL" id="KKY21256.1"/>
    </source>
</evidence>
<dbReference type="EMBL" id="LAQI01000086">
    <property type="protein sequence ID" value="KKY21256.1"/>
    <property type="molecule type" value="Genomic_DNA"/>
</dbReference>
<dbReference type="AlphaFoldDB" id="A0A0G2EG68"/>
<feature type="compositionally biased region" description="Low complexity" evidence="3">
    <location>
        <begin position="8"/>
        <end position="22"/>
    </location>
</feature>
<evidence type="ECO:0000256" key="1">
    <source>
        <dbReference type="ARBA" id="ARBA00023015"/>
    </source>
</evidence>
<comment type="caution">
    <text evidence="4">The sequence shown here is derived from an EMBL/GenBank/DDBJ whole genome shotgun (WGS) entry which is preliminary data.</text>
</comment>
<keyword evidence="1" id="KW-0805">Transcription regulation</keyword>
<feature type="compositionally biased region" description="Acidic residues" evidence="3">
    <location>
        <begin position="26"/>
        <end position="66"/>
    </location>
</feature>
<evidence type="ECO:0000256" key="2">
    <source>
        <dbReference type="ARBA" id="ARBA00023163"/>
    </source>
</evidence>
<feature type="region of interest" description="Disordered" evidence="3">
    <location>
        <begin position="1"/>
        <end position="139"/>
    </location>
</feature>
<dbReference type="Proteomes" id="UP000034182">
    <property type="component" value="Unassembled WGS sequence"/>
</dbReference>
<dbReference type="InterPro" id="IPR013933">
    <property type="entry name" value="CRC_Rsc7/Swp82"/>
</dbReference>
<organism evidence="4 5">
    <name type="scientific">Diplodia seriata</name>
    <dbReference type="NCBI Taxonomy" id="420778"/>
    <lineage>
        <taxon>Eukaryota</taxon>
        <taxon>Fungi</taxon>
        <taxon>Dikarya</taxon>
        <taxon>Ascomycota</taxon>
        <taxon>Pezizomycotina</taxon>
        <taxon>Dothideomycetes</taxon>
        <taxon>Dothideomycetes incertae sedis</taxon>
        <taxon>Botryosphaeriales</taxon>
        <taxon>Botryosphaeriaceae</taxon>
        <taxon>Diplodia</taxon>
    </lineage>
</organism>
<reference evidence="4 5" key="1">
    <citation type="submission" date="2015-03" db="EMBL/GenBank/DDBJ databases">
        <authorList>
            <person name="Morales-Cruz A."/>
            <person name="Amrine K.C."/>
            <person name="Cantu D."/>
        </authorList>
    </citation>
    <scope>NUCLEOTIDE SEQUENCE [LARGE SCALE GENOMIC DNA]</scope>
    <source>
        <strain evidence="4">DS831</strain>
    </source>
</reference>
<sequence>MPPRRSRAAAAASTPIRTPTPAVAESDADPQESPDETPAEQDADDDVATPAQDPDDEAEAEAEPDPPSERSSPVVQQFPRKRRLGRPPKNRPPDWDNADSNNDNDSQRGTPAKRRRGRPSTGGFRGRPRGGPSHVTRVPIDKEGNLMDVVDDEVALPEDAEGEQKVDKMGNLQGGRDYRVRVFTITGRGDKLYMLSTEPARCCGFRDSYLFFTKHMQLYKIIVNEEEKRDLIDREIIPHSYKGRAIGVVTARSVFREFGARIIIGGRRIIDDYYVKAAREKGHVEGELADPNDRLPAPGEPYNKNHRFNSALVAARRTNVEGVYDPHTNQLHYPKIMQPTHARWEELSVTEDDAEDDTTLTQKRLANGASGLTNGTYTNGATNGTIIAKRSGKTAFEPVPGVVARNFLIVDTYFESAPITGAGVPGPDGDFHDVGVNGLPNVNDEILAELPPECRKALDEAKEQEQEWKSRWHGEAVDGCRKELKIGFTGVPV</sequence>
<accession>A0A0G2EG68</accession>
<evidence type="ECO:0000256" key="3">
    <source>
        <dbReference type="SAM" id="MobiDB-lite"/>
    </source>
</evidence>
<proteinExistence type="predicted"/>
<dbReference type="Pfam" id="PF08624">
    <property type="entry name" value="CRC_subunit"/>
    <property type="match status" value="1"/>
</dbReference>